<keyword evidence="2 4" id="KW-0456">Lyase</keyword>
<reference evidence="5 6" key="1">
    <citation type="submission" date="2018-10" db="EMBL/GenBank/DDBJ databases">
        <title>Genomic Encyclopedia of Archaeal and Bacterial Type Strains, Phase II (KMG-II): from individual species to whole genera.</title>
        <authorList>
            <person name="Goeker M."/>
        </authorList>
    </citation>
    <scope>NUCLEOTIDE SEQUENCE [LARGE SCALE GENOMIC DNA]</scope>
    <source>
        <strain evidence="5 6">DSM 11927</strain>
    </source>
</reference>
<evidence type="ECO:0000256" key="1">
    <source>
        <dbReference type="ARBA" id="ARBA00001864"/>
    </source>
</evidence>
<dbReference type="AlphaFoldDB" id="A0A495R8G5"/>
<dbReference type="HAMAP" id="MF_00214">
    <property type="entry name" value="AroD"/>
    <property type="match status" value="1"/>
</dbReference>
<feature type="active site" description="Schiff-base intermediate with substrate" evidence="4">
    <location>
        <position position="146"/>
    </location>
</feature>
<evidence type="ECO:0000256" key="4">
    <source>
        <dbReference type="HAMAP-Rule" id="MF_00214"/>
    </source>
</evidence>
<evidence type="ECO:0000313" key="5">
    <source>
        <dbReference type="EMBL" id="RKS83623.1"/>
    </source>
</evidence>
<name>A0A495R8G5_9EURY</name>
<accession>A0A495R8G5</accession>
<dbReference type="GO" id="GO:0003855">
    <property type="term" value="F:3-dehydroquinate dehydratase activity"/>
    <property type="evidence" value="ECO:0007669"/>
    <property type="project" value="UniProtKB-UniRule"/>
</dbReference>
<protein>
    <recommendedName>
        <fullName evidence="4">3-dehydroquinate dehydratase</fullName>
        <shortName evidence="4">3-dehydroquinase</shortName>
        <ecNumber evidence="4">4.2.1.10</ecNumber>
    </recommendedName>
    <alternativeName>
        <fullName evidence="4">Type I DHQase</fullName>
    </alternativeName>
    <alternativeName>
        <fullName evidence="4">Type I dehydroquinase</fullName>
        <shortName evidence="4">DHQ1</shortName>
    </alternativeName>
</protein>
<dbReference type="CDD" id="cd00502">
    <property type="entry name" value="DHQase_I"/>
    <property type="match status" value="1"/>
</dbReference>
<dbReference type="GO" id="GO:0009423">
    <property type="term" value="P:chorismate biosynthetic process"/>
    <property type="evidence" value="ECO:0007669"/>
    <property type="project" value="UniProtKB-UniRule"/>
</dbReference>
<dbReference type="PANTHER" id="PTHR43699:SF1">
    <property type="entry name" value="3-DEHYDROQUINATE DEHYDRATASE"/>
    <property type="match status" value="1"/>
</dbReference>
<comment type="subunit">
    <text evidence="4">Homodimer.</text>
</comment>
<dbReference type="GO" id="GO:0009073">
    <property type="term" value="P:aromatic amino acid family biosynthetic process"/>
    <property type="evidence" value="ECO:0007669"/>
    <property type="project" value="UniProtKB-KW"/>
</dbReference>
<dbReference type="EC" id="4.2.1.10" evidence="4"/>
<dbReference type="SUPFAM" id="SSF51569">
    <property type="entry name" value="Aldolase"/>
    <property type="match status" value="1"/>
</dbReference>
<keyword evidence="4" id="KW-0028">Amino-acid biosynthesis</keyword>
<feature type="active site" description="Proton donor/acceptor" evidence="4">
    <location>
        <position position="120"/>
    </location>
</feature>
<dbReference type="GO" id="GO:0046279">
    <property type="term" value="P:3,4-dihydroxybenzoate biosynthetic process"/>
    <property type="evidence" value="ECO:0007669"/>
    <property type="project" value="TreeGrafter"/>
</dbReference>
<dbReference type="GO" id="GO:0008652">
    <property type="term" value="P:amino acid biosynthetic process"/>
    <property type="evidence" value="ECO:0007669"/>
    <property type="project" value="UniProtKB-KW"/>
</dbReference>
<evidence type="ECO:0000256" key="2">
    <source>
        <dbReference type="ARBA" id="ARBA00023239"/>
    </source>
</evidence>
<dbReference type="RefSeq" id="WP_007188778.1">
    <property type="nucleotide sequence ID" value="NZ_RBWW01000001.1"/>
</dbReference>
<dbReference type="UniPathway" id="UPA00053">
    <property type="reaction ID" value="UER00086"/>
</dbReference>
<comment type="similarity">
    <text evidence="4">Belongs to the type-I 3-dehydroquinase family.</text>
</comment>
<dbReference type="Pfam" id="PF01487">
    <property type="entry name" value="DHquinase_I"/>
    <property type="match status" value="1"/>
</dbReference>
<dbReference type="InterPro" id="IPR013785">
    <property type="entry name" value="Aldolase_TIM"/>
</dbReference>
<comment type="pathway">
    <text evidence="4">Metabolic intermediate biosynthesis; chorismate biosynthesis; chorismate from D-erythrose 4-phosphate and phosphoenolpyruvate: step 3/7.</text>
</comment>
<keyword evidence="6" id="KW-1185">Reference proteome</keyword>
<gene>
    <name evidence="4" type="primary">aroD</name>
    <name evidence="5" type="ORF">BDK61_3011</name>
</gene>
<dbReference type="InterPro" id="IPR001381">
    <property type="entry name" value="DHquinase_I"/>
</dbReference>
<comment type="caution">
    <text evidence="4">Lacks conserved residue(s) required for the propagation of feature annotation.</text>
</comment>
<comment type="caution">
    <text evidence="5">The sequence shown here is derived from an EMBL/GenBank/DDBJ whole genome shotgun (WGS) entry which is preliminary data.</text>
</comment>
<feature type="binding site" evidence="4">
    <location>
        <position position="208"/>
    </location>
    <ligand>
        <name>3-dehydroquinate</name>
        <dbReference type="ChEBI" id="CHEBI:32364"/>
    </ligand>
</feature>
<feature type="binding site" evidence="4">
    <location>
        <position position="212"/>
    </location>
    <ligand>
        <name>3-dehydroquinate</name>
        <dbReference type="ChEBI" id="CHEBI:32364"/>
    </ligand>
</feature>
<feature type="binding site" evidence="4">
    <location>
        <begin position="29"/>
        <end position="31"/>
    </location>
    <ligand>
        <name>3-dehydroquinate</name>
        <dbReference type="ChEBI" id="CHEBI:32364"/>
    </ligand>
</feature>
<organism evidence="5 6">
    <name type="scientific">Haloarcula quadrata</name>
    <dbReference type="NCBI Taxonomy" id="182779"/>
    <lineage>
        <taxon>Archaea</taxon>
        <taxon>Methanobacteriati</taxon>
        <taxon>Methanobacteriota</taxon>
        <taxon>Stenosarchaea group</taxon>
        <taxon>Halobacteria</taxon>
        <taxon>Halobacteriales</taxon>
        <taxon>Haloarculaceae</taxon>
        <taxon>Haloarcula</taxon>
    </lineage>
</organism>
<dbReference type="Gene3D" id="3.20.20.70">
    <property type="entry name" value="Aldolase class I"/>
    <property type="match status" value="1"/>
</dbReference>
<feature type="binding site" evidence="4">
    <location>
        <position position="56"/>
    </location>
    <ligand>
        <name>3-dehydroquinate</name>
        <dbReference type="ChEBI" id="CHEBI:32364"/>
    </ligand>
</feature>
<dbReference type="Proteomes" id="UP000268233">
    <property type="component" value="Unassembled WGS sequence"/>
</dbReference>
<sequence>MDFESFTLLAATDDLGVEPAARADADGLELRMDFADEPLAQLDAYDGDLPILVTNRPTWEGGEAADTAGRLDALETALEHDAVTAVDLELAALEGAGDHDAGRVADAARDRGASVVVSTHNFESTPDREAIVSRLERACAHGDVGKMASTAHSPDDVLAMLGATRELTAEGEQVATMCMGAAGRHSRAVAPVYGSRIGYAPVDPADATAPGQYDLATLRTLVGQLQSDA</sequence>
<dbReference type="InterPro" id="IPR050146">
    <property type="entry name" value="Type-I_3-dehydroquinase"/>
</dbReference>
<dbReference type="EMBL" id="RBWW01000001">
    <property type="protein sequence ID" value="RKS83623.1"/>
    <property type="molecule type" value="Genomic_DNA"/>
</dbReference>
<comment type="function">
    <text evidence="4">Involved in the third step of the chorismate pathway, which leads to the biosynthesis of aromatic amino acids. Catalyzes the cis-dehydration of 3-dehydroquinate (DHQ) and introduces the first double bond of the aromatic ring to yield 3-dehydroshikimate.</text>
</comment>
<keyword evidence="4" id="KW-0057">Aromatic amino acid biosynthesis</keyword>
<comment type="catalytic activity">
    <reaction evidence="1 4">
        <text>3-dehydroquinate = 3-dehydroshikimate + H2O</text>
        <dbReference type="Rhea" id="RHEA:21096"/>
        <dbReference type="ChEBI" id="CHEBI:15377"/>
        <dbReference type="ChEBI" id="CHEBI:16630"/>
        <dbReference type="ChEBI" id="CHEBI:32364"/>
        <dbReference type="EC" id="4.2.1.10"/>
    </reaction>
</comment>
<keyword evidence="3 4" id="KW-0704">Schiff base</keyword>
<dbReference type="PANTHER" id="PTHR43699">
    <property type="entry name" value="3-DEHYDROQUINATE DEHYDRATASE"/>
    <property type="match status" value="1"/>
</dbReference>
<evidence type="ECO:0000256" key="3">
    <source>
        <dbReference type="ARBA" id="ARBA00023270"/>
    </source>
</evidence>
<feature type="binding site" evidence="4">
    <location>
        <position position="187"/>
    </location>
    <ligand>
        <name>3-dehydroquinate</name>
        <dbReference type="ChEBI" id="CHEBI:32364"/>
    </ligand>
</feature>
<proteinExistence type="inferred from homology"/>
<evidence type="ECO:0000313" key="6">
    <source>
        <dbReference type="Proteomes" id="UP000268233"/>
    </source>
</evidence>